<accession>A0ABQ0BXE9</accession>
<dbReference type="RefSeq" id="WP_227210036.1">
    <property type="nucleotide sequence ID" value="NZ_BAABZQ010000001.1"/>
</dbReference>
<comment type="caution">
    <text evidence="1">The sequence shown here is derived from an EMBL/GenBank/DDBJ whole genome shotgun (WGS) entry which is preliminary data.</text>
</comment>
<sequence length="224" mass="25633">MKLEMHTHTAEGSPCARILAREVVKAYSQTDYDGIVITNHFDNDLLKDFGSTDRERMERYLLGYDTAYEAGRECGLTVILGIEIRLEPYAEDFLIYGADREFLFAHPNLCFFTQQELYELCHENGALLYQAHPFRPPCSPQNPAYLDGVEFNQRPNGNNHNDLLEKWICDHPDLKRVSGSDFHVMDNLGFGGIILEQQVKDSGELADYLKHHKPHLIIEGKESS</sequence>
<gene>
    <name evidence="1" type="ORF">K340107D12_40170</name>
</gene>
<dbReference type="InterPro" id="IPR016195">
    <property type="entry name" value="Pol/histidinol_Pase-like"/>
</dbReference>
<evidence type="ECO:0000313" key="2">
    <source>
        <dbReference type="Proteomes" id="UP001600941"/>
    </source>
</evidence>
<protein>
    <recommendedName>
        <fullName evidence="3">PHP domain-containing protein</fullName>
    </recommendedName>
</protein>
<dbReference type="PANTHER" id="PTHR42924">
    <property type="entry name" value="EXONUCLEASE"/>
    <property type="match status" value="1"/>
</dbReference>
<evidence type="ECO:0000313" key="1">
    <source>
        <dbReference type="EMBL" id="GAA6501201.1"/>
    </source>
</evidence>
<reference evidence="1 2" key="1">
    <citation type="submission" date="2024-04" db="EMBL/GenBank/DDBJ databases">
        <title>Defined microbial consortia suppress multidrug-resistant proinflammatory Enterobacteriaceae via ecological control.</title>
        <authorList>
            <person name="Furuichi M."/>
            <person name="Kawaguchi T."/>
            <person name="Pust M."/>
            <person name="Yasuma K."/>
            <person name="Plichta D."/>
            <person name="Hasegawa N."/>
            <person name="Ohya T."/>
            <person name="Bhattarai S."/>
            <person name="Sasajima S."/>
            <person name="Aoto Y."/>
            <person name="Tuganbaev T."/>
            <person name="Yaginuma M."/>
            <person name="Ueda M."/>
            <person name="Okahashi N."/>
            <person name="Amafuji K."/>
            <person name="Kiridooshi Y."/>
            <person name="Sugita K."/>
            <person name="Strazar M."/>
            <person name="Skelly A."/>
            <person name="Suda W."/>
            <person name="Hattori M."/>
            <person name="Nakamoto N."/>
            <person name="Caballero S."/>
            <person name="Norman J."/>
            <person name="Olle B."/>
            <person name="Tanoue T."/>
            <person name="Arita M."/>
            <person name="Bucci V."/>
            <person name="Atarashi K."/>
            <person name="Xavier R."/>
            <person name="Honda K."/>
        </authorList>
    </citation>
    <scope>NUCLEOTIDE SEQUENCE [LARGE SCALE GENOMIC DNA]</scope>
    <source>
        <strain evidence="2">k34-0107-D12</strain>
    </source>
</reference>
<keyword evidence="2" id="KW-1185">Reference proteome</keyword>
<proteinExistence type="predicted"/>
<dbReference type="SUPFAM" id="SSF89550">
    <property type="entry name" value="PHP domain-like"/>
    <property type="match status" value="1"/>
</dbReference>
<dbReference type="Gene3D" id="3.20.20.140">
    <property type="entry name" value="Metal-dependent hydrolases"/>
    <property type="match status" value="1"/>
</dbReference>
<dbReference type="PANTHER" id="PTHR42924:SF3">
    <property type="entry name" value="POLYMERASE_HISTIDINOL PHOSPHATASE N-TERMINAL DOMAIN-CONTAINING PROTEIN"/>
    <property type="match status" value="1"/>
</dbReference>
<dbReference type="CDD" id="cd07432">
    <property type="entry name" value="PHP_HisPPase"/>
    <property type="match status" value="1"/>
</dbReference>
<name>A0ABQ0BXE9_9FIRM</name>
<dbReference type="EMBL" id="BAABZQ010000001">
    <property type="protein sequence ID" value="GAA6501201.1"/>
    <property type="molecule type" value="Genomic_DNA"/>
</dbReference>
<dbReference type="Proteomes" id="UP001600941">
    <property type="component" value="Unassembled WGS sequence"/>
</dbReference>
<organism evidence="1 2">
    <name type="scientific">Blautia parvula</name>
    <dbReference type="NCBI Taxonomy" id="2877527"/>
    <lineage>
        <taxon>Bacteria</taxon>
        <taxon>Bacillati</taxon>
        <taxon>Bacillota</taxon>
        <taxon>Clostridia</taxon>
        <taxon>Lachnospirales</taxon>
        <taxon>Lachnospiraceae</taxon>
        <taxon>Blautia</taxon>
    </lineage>
</organism>
<evidence type="ECO:0008006" key="3">
    <source>
        <dbReference type="Google" id="ProtNLM"/>
    </source>
</evidence>
<dbReference type="InterPro" id="IPR052018">
    <property type="entry name" value="PHP_domain"/>
</dbReference>